<name>A0A2U2DV08_9HYPH</name>
<feature type="region of interest" description="Disordered" evidence="1">
    <location>
        <begin position="104"/>
        <end position="141"/>
    </location>
</feature>
<keyword evidence="3" id="KW-1185">Reference proteome</keyword>
<accession>A0A2U2DV08</accession>
<gene>
    <name evidence="2" type="ORF">DEM27_05805</name>
</gene>
<sequence>MNPDYVPSYEHCVLPYIQWYQDDFVGGIRGMKAHEIGVYTVLLMEMYARGHALDQTEERLARMCGSDRRTFSKVLDGLVGDGKIIRLKCGLWNERCENAFRERAKMQEQNSSAAKAGWEKRRQNNAHNEHPQSERNAVVMPNSEAQSLIKEETNVSSKKRAFRLSPDWQCPDEWIDEAVDAGMSRPRAISEAERMKNWSLSSKNGAKLDWRAAWRNWYKGKLDEAGKPRDGRGEDGHLTNDFLFGGGRGR</sequence>
<evidence type="ECO:0000256" key="1">
    <source>
        <dbReference type="SAM" id="MobiDB-lite"/>
    </source>
</evidence>
<dbReference type="InterPro" id="IPR010781">
    <property type="entry name" value="DUF1376"/>
</dbReference>
<comment type="caution">
    <text evidence="2">The sequence shown here is derived from an EMBL/GenBank/DDBJ whole genome shotgun (WGS) entry which is preliminary data.</text>
</comment>
<dbReference type="Proteomes" id="UP000245252">
    <property type="component" value="Unassembled WGS sequence"/>
</dbReference>
<dbReference type="OrthoDB" id="7597389at2"/>
<dbReference type="EMBL" id="QFBC01000002">
    <property type="protein sequence ID" value="PWE57155.1"/>
    <property type="molecule type" value="Genomic_DNA"/>
</dbReference>
<dbReference type="Pfam" id="PF07120">
    <property type="entry name" value="DUF1376"/>
    <property type="match status" value="1"/>
</dbReference>
<feature type="compositionally biased region" description="Basic and acidic residues" evidence="1">
    <location>
        <begin position="222"/>
        <end position="238"/>
    </location>
</feature>
<reference evidence="2 3" key="1">
    <citation type="submission" date="2018-05" db="EMBL/GenBank/DDBJ databases">
        <title>The draft genome of strain NS-104.</title>
        <authorList>
            <person name="Hang P."/>
            <person name="Jiang J."/>
        </authorList>
    </citation>
    <scope>NUCLEOTIDE SEQUENCE [LARGE SCALE GENOMIC DNA]</scope>
    <source>
        <strain evidence="2 3">NS-104</strain>
    </source>
</reference>
<evidence type="ECO:0008006" key="4">
    <source>
        <dbReference type="Google" id="ProtNLM"/>
    </source>
</evidence>
<organism evidence="2 3">
    <name type="scientific">Metarhizobium album</name>
    <dbReference type="NCBI Taxonomy" id="2182425"/>
    <lineage>
        <taxon>Bacteria</taxon>
        <taxon>Pseudomonadati</taxon>
        <taxon>Pseudomonadota</taxon>
        <taxon>Alphaproteobacteria</taxon>
        <taxon>Hyphomicrobiales</taxon>
        <taxon>Rhizobiaceae</taxon>
        <taxon>Metarhizobium</taxon>
    </lineage>
</organism>
<evidence type="ECO:0000313" key="3">
    <source>
        <dbReference type="Proteomes" id="UP000245252"/>
    </source>
</evidence>
<feature type="region of interest" description="Disordered" evidence="1">
    <location>
        <begin position="222"/>
        <end position="250"/>
    </location>
</feature>
<evidence type="ECO:0000313" key="2">
    <source>
        <dbReference type="EMBL" id="PWE57155.1"/>
    </source>
</evidence>
<proteinExistence type="predicted"/>
<feature type="compositionally biased region" description="Basic and acidic residues" evidence="1">
    <location>
        <begin position="117"/>
        <end position="133"/>
    </location>
</feature>
<dbReference type="AlphaFoldDB" id="A0A2U2DV08"/>
<dbReference type="RefSeq" id="WP_109457258.1">
    <property type="nucleotide sequence ID" value="NZ_QFBC01000002.1"/>
</dbReference>
<protein>
    <recommendedName>
        <fullName evidence="4">DUF1376 domain-containing protein</fullName>
    </recommendedName>
</protein>